<dbReference type="Pfam" id="PF02373">
    <property type="entry name" value="JmjC"/>
    <property type="match status" value="1"/>
</dbReference>
<evidence type="ECO:0000313" key="2">
    <source>
        <dbReference type="EMBL" id="CAG7720589.1"/>
    </source>
</evidence>
<keyword evidence="3" id="KW-1185">Reference proteome</keyword>
<name>A0A8J2P1M6_9HEXA</name>
<sequence length="322" mass="36732">MQQQRGRKFIQNRFHRVSNYCKLLLPKQLTLEEYKSLVSQPVPFHAVSVSNDHAVMFSMPPEVEMAEKKYFNLENIQRQCIAKYVKHCAYKPLRKAGVFRKDEKKIKQIDYVSKYHQGPFTGPNYDPEDLCANATDIGKLVTDIVQSSAETNCQYINDFDMSGEVTANSFNPFSLANLEAPLFVDKSLRGIEGLNIPFNYYGCPNSSTPMHLDDYGLSTTSFHVAGATKVWITIAPKDKLRFQKLVEASLPSQFKKTVEVCDRKLSGAKLMFSPERLEKWQVDYLVVLQNPGDLLLLNGNTYHQVHNPGFNIVRGINHNDDR</sequence>
<dbReference type="SMART" id="SM00558">
    <property type="entry name" value="JmjC"/>
    <property type="match status" value="1"/>
</dbReference>
<dbReference type="AlphaFoldDB" id="A0A8J2P1M6"/>
<dbReference type="GO" id="GO:0010468">
    <property type="term" value="P:regulation of gene expression"/>
    <property type="evidence" value="ECO:0007669"/>
    <property type="project" value="TreeGrafter"/>
</dbReference>
<feature type="non-terminal residue" evidence="2">
    <location>
        <position position="1"/>
    </location>
</feature>
<evidence type="ECO:0000259" key="1">
    <source>
        <dbReference type="PROSITE" id="PS51184"/>
    </source>
</evidence>
<feature type="domain" description="JmjC" evidence="1">
    <location>
        <begin position="167"/>
        <end position="322"/>
    </location>
</feature>
<dbReference type="InterPro" id="IPR003347">
    <property type="entry name" value="JmjC_dom"/>
</dbReference>
<dbReference type="GO" id="GO:0032452">
    <property type="term" value="F:histone demethylase activity"/>
    <property type="evidence" value="ECO:0007669"/>
    <property type="project" value="TreeGrafter"/>
</dbReference>
<evidence type="ECO:0000313" key="3">
    <source>
        <dbReference type="Proteomes" id="UP000708208"/>
    </source>
</evidence>
<protein>
    <recommendedName>
        <fullName evidence="1">JmjC domain-containing protein</fullName>
    </recommendedName>
</protein>
<proteinExistence type="predicted"/>
<dbReference type="OrthoDB" id="8951118at2759"/>
<dbReference type="GO" id="GO:0005634">
    <property type="term" value="C:nucleus"/>
    <property type="evidence" value="ECO:0007669"/>
    <property type="project" value="TreeGrafter"/>
</dbReference>
<gene>
    <name evidence="2" type="ORF">AFUS01_LOCUS9859</name>
</gene>
<dbReference type="Proteomes" id="UP000708208">
    <property type="component" value="Unassembled WGS sequence"/>
</dbReference>
<dbReference type="GO" id="GO:0000785">
    <property type="term" value="C:chromatin"/>
    <property type="evidence" value="ECO:0007669"/>
    <property type="project" value="TreeGrafter"/>
</dbReference>
<dbReference type="EMBL" id="CAJVCH010071782">
    <property type="protein sequence ID" value="CAG7720589.1"/>
    <property type="molecule type" value="Genomic_DNA"/>
</dbReference>
<accession>A0A8J2P1M6</accession>
<dbReference type="PROSITE" id="PS51184">
    <property type="entry name" value="JMJC"/>
    <property type="match status" value="1"/>
</dbReference>
<reference evidence="2" key="1">
    <citation type="submission" date="2021-06" db="EMBL/GenBank/DDBJ databases">
        <authorList>
            <person name="Hodson N. C."/>
            <person name="Mongue J. A."/>
            <person name="Jaron S. K."/>
        </authorList>
    </citation>
    <scope>NUCLEOTIDE SEQUENCE</scope>
</reference>
<organism evidence="2 3">
    <name type="scientific">Allacma fusca</name>
    <dbReference type="NCBI Taxonomy" id="39272"/>
    <lineage>
        <taxon>Eukaryota</taxon>
        <taxon>Metazoa</taxon>
        <taxon>Ecdysozoa</taxon>
        <taxon>Arthropoda</taxon>
        <taxon>Hexapoda</taxon>
        <taxon>Collembola</taxon>
        <taxon>Symphypleona</taxon>
        <taxon>Sminthuridae</taxon>
        <taxon>Allacma</taxon>
    </lineage>
</organism>
<comment type="caution">
    <text evidence="2">The sequence shown here is derived from an EMBL/GenBank/DDBJ whole genome shotgun (WGS) entry which is preliminary data.</text>
</comment>
<dbReference type="PANTHER" id="PTHR10694">
    <property type="entry name" value="LYSINE-SPECIFIC DEMETHYLASE"/>
    <property type="match status" value="1"/>
</dbReference>